<dbReference type="AlphaFoldDB" id="A0A926HR84"/>
<evidence type="ECO:0000256" key="1">
    <source>
        <dbReference type="SAM" id="Phobius"/>
    </source>
</evidence>
<dbReference type="RefSeq" id="WP_249317027.1">
    <property type="nucleotide sequence ID" value="NZ_JACRSR010000004.1"/>
</dbReference>
<accession>A0A926HR84</accession>
<keyword evidence="3" id="KW-1185">Reference proteome</keyword>
<sequence length="337" mass="36646">MNKGLVFVLVALVLLTLVAYSSFFFLAIVPLVILATLLSVWVGVQKGLWAAAASLAALSGLWALLISPVFLVYLALLIVPALILTYGIRSGWTLAKTVLAGVISMIVISAAAYYGLSLYLKEDPIVILVGWMEESLTSLTGDARNELYAYYQLLLHPNLAAAQGIPAPSAEEFTAMVKDLTSACDTFLRTNLPVALVITGVAGGFFGAYVPMAWLRPALSVKVPSFSLLELPRQVGTGFFVLLIAAFLGYLLNWTDFDIVFNLVVTLFTLVFGFMGAALVDFLLKRQRLNTGLRTVIIVLCIAIPLVNTLLPLAGIMEHTIHIRRRMLALDINNRKN</sequence>
<proteinExistence type="predicted"/>
<dbReference type="Pfam" id="PF09991">
    <property type="entry name" value="DUF2232"/>
    <property type="match status" value="1"/>
</dbReference>
<keyword evidence="1" id="KW-0812">Transmembrane</keyword>
<reference evidence="2" key="1">
    <citation type="submission" date="2020-08" db="EMBL/GenBank/DDBJ databases">
        <title>Genome public.</title>
        <authorList>
            <person name="Liu C."/>
            <person name="Sun Q."/>
        </authorList>
    </citation>
    <scope>NUCLEOTIDE SEQUENCE</scope>
    <source>
        <strain evidence="2">NSJ-53</strain>
    </source>
</reference>
<keyword evidence="1" id="KW-0472">Membrane</keyword>
<evidence type="ECO:0000313" key="2">
    <source>
        <dbReference type="EMBL" id="MBC8532041.1"/>
    </source>
</evidence>
<keyword evidence="1" id="KW-1133">Transmembrane helix</keyword>
<feature type="transmembrane region" description="Helical" evidence="1">
    <location>
        <begin position="235"/>
        <end position="253"/>
    </location>
</feature>
<feature type="transmembrane region" description="Helical" evidence="1">
    <location>
        <begin position="97"/>
        <end position="116"/>
    </location>
</feature>
<feature type="transmembrane region" description="Helical" evidence="1">
    <location>
        <begin position="259"/>
        <end position="284"/>
    </location>
</feature>
<protein>
    <submittedName>
        <fullName evidence="2">DUF2232 domain-containing protein</fullName>
    </submittedName>
</protein>
<dbReference type="Proteomes" id="UP000623172">
    <property type="component" value="Unassembled WGS sequence"/>
</dbReference>
<dbReference type="EMBL" id="JACRSR010000004">
    <property type="protein sequence ID" value="MBC8532041.1"/>
    <property type="molecule type" value="Genomic_DNA"/>
</dbReference>
<organism evidence="2 3">
    <name type="scientific">Gehongia tenuis</name>
    <dbReference type="NCBI Taxonomy" id="2763655"/>
    <lineage>
        <taxon>Bacteria</taxon>
        <taxon>Bacillati</taxon>
        <taxon>Bacillota</taxon>
        <taxon>Clostridia</taxon>
        <taxon>Christensenellales</taxon>
        <taxon>Christensenellaceae</taxon>
        <taxon>Gehongia</taxon>
    </lineage>
</organism>
<feature type="transmembrane region" description="Helical" evidence="1">
    <location>
        <begin position="194"/>
        <end position="215"/>
    </location>
</feature>
<comment type="caution">
    <text evidence="2">The sequence shown here is derived from an EMBL/GenBank/DDBJ whole genome shotgun (WGS) entry which is preliminary data.</text>
</comment>
<feature type="transmembrane region" description="Helical" evidence="1">
    <location>
        <begin position="6"/>
        <end position="35"/>
    </location>
</feature>
<gene>
    <name evidence="2" type="ORF">H8696_09300</name>
</gene>
<feature type="transmembrane region" description="Helical" evidence="1">
    <location>
        <begin position="296"/>
        <end position="317"/>
    </location>
</feature>
<evidence type="ECO:0000313" key="3">
    <source>
        <dbReference type="Proteomes" id="UP000623172"/>
    </source>
</evidence>
<dbReference type="InterPro" id="IPR018710">
    <property type="entry name" value="DUF2232"/>
</dbReference>
<name>A0A926HR84_9FIRM</name>
<feature type="transmembrane region" description="Helical" evidence="1">
    <location>
        <begin position="70"/>
        <end position="88"/>
    </location>
</feature>